<dbReference type="CDD" id="cd17361">
    <property type="entry name" value="MFS_STP"/>
    <property type="match status" value="1"/>
</dbReference>
<evidence type="ECO:0000313" key="13">
    <source>
        <dbReference type="EMBL" id="KAL3648945.1"/>
    </source>
</evidence>
<evidence type="ECO:0000313" key="14">
    <source>
        <dbReference type="Proteomes" id="UP001632038"/>
    </source>
</evidence>
<evidence type="ECO:0000259" key="12">
    <source>
        <dbReference type="PROSITE" id="PS50850"/>
    </source>
</evidence>
<feature type="transmembrane region" description="Helical" evidence="11">
    <location>
        <begin position="377"/>
        <end position="401"/>
    </location>
</feature>
<dbReference type="PROSITE" id="PS00217">
    <property type="entry name" value="SUGAR_TRANSPORT_2"/>
    <property type="match status" value="1"/>
</dbReference>
<comment type="similarity">
    <text evidence="9">Belongs to the major facilitator superfamily. Phosphate:H(+) symporter (TC 2.A.1.9) family.</text>
</comment>
<evidence type="ECO:0000256" key="3">
    <source>
        <dbReference type="ARBA" id="ARBA00022448"/>
    </source>
</evidence>
<feature type="transmembrane region" description="Helical" evidence="11">
    <location>
        <begin position="201"/>
        <end position="222"/>
    </location>
</feature>
<keyword evidence="4" id="KW-0762">Sugar transport</keyword>
<dbReference type="InterPro" id="IPR005828">
    <property type="entry name" value="MFS_sugar_transport-like"/>
</dbReference>
<dbReference type="PANTHER" id="PTHR23500">
    <property type="entry name" value="SOLUTE CARRIER FAMILY 2, FACILITATED GLUCOSE TRANSPORTER"/>
    <property type="match status" value="1"/>
</dbReference>
<dbReference type="InterPro" id="IPR003663">
    <property type="entry name" value="Sugar/inositol_transpt"/>
</dbReference>
<name>A0ABD3E363_9LAMI</name>
<keyword evidence="8 11" id="KW-0472">Membrane</keyword>
<evidence type="ECO:0000256" key="11">
    <source>
        <dbReference type="SAM" id="Phobius"/>
    </source>
</evidence>
<sequence length="499" mass="55760">MRSNGIEHYNSKITSYALACWILAAFGGFLFGYDIGISGGVISMDDFLIKFFPEIYERKMHVYEDNYCKYDNHKLQLFTSSLYLAALVASFFASKASTVLGRRPTITMASAFFSLGAILCGFANNVWMLIIGRLLFGIGVGFGNEAIPLFLIETAPIEHRGGVNILFQLFITIGILIANIINYVMSHFHPNSWRVSLGLEALPGAVLFVGSLIITETPASLVQMGRDEHGKEALKRVRGVDDVEAEFREILAAVERGRRVKRPFKRIFEKSGVPALVVSIMIQLFQQLTGINAIMFYAPVLFEMLGFRSDASLLSSVITGLINVGSTFVSIFIVDKVGRRKLLLQACVQMFISMVAIGGILLVYLKSTGSLHKGVDALVVVLVCTFVMSFAWSWGPMGWLIPIEIYPIETRSAGFAMAVSSNMIFTFIIAQAFLSMLCLMKAYIFFFFAAWIVVMGLFVLFLLPETKGIPMVQIEDRVWKKHPFWKRFFKDEQKADQIA</sequence>
<evidence type="ECO:0000256" key="1">
    <source>
        <dbReference type="ARBA" id="ARBA00004141"/>
    </source>
</evidence>
<feature type="transmembrane region" description="Helical" evidence="11">
    <location>
        <begin position="75"/>
        <end position="93"/>
    </location>
</feature>
<dbReference type="PANTHER" id="PTHR23500:SF371">
    <property type="entry name" value="OS07G0206600 PROTEIN"/>
    <property type="match status" value="1"/>
</dbReference>
<feature type="transmembrane region" description="Helical" evidence="11">
    <location>
        <begin position="413"/>
        <end position="437"/>
    </location>
</feature>
<dbReference type="AlphaFoldDB" id="A0ABD3E363"/>
<dbReference type="InterPro" id="IPR036259">
    <property type="entry name" value="MFS_trans_sf"/>
</dbReference>
<dbReference type="EMBL" id="JAVIJP010000007">
    <property type="protein sequence ID" value="KAL3648945.1"/>
    <property type="molecule type" value="Genomic_DNA"/>
</dbReference>
<feature type="transmembrane region" description="Helical" evidence="11">
    <location>
        <begin position="105"/>
        <end position="124"/>
    </location>
</feature>
<evidence type="ECO:0000256" key="6">
    <source>
        <dbReference type="ARBA" id="ARBA00022847"/>
    </source>
</evidence>
<evidence type="ECO:0000256" key="7">
    <source>
        <dbReference type="ARBA" id="ARBA00022989"/>
    </source>
</evidence>
<dbReference type="SUPFAM" id="SSF103473">
    <property type="entry name" value="MFS general substrate transporter"/>
    <property type="match status" value="1"/>
</dbReference>
<dbReference type="InterPro" id="IPR045262">
    <property type="entry name" value="STP/PLT_plant"/>
</dbReference>
<evidence type="ECO:0000256" key="2">
    <source>
        <dbReference type="ARBA" id="ARBA00010992"/>
    </source>
</evidence>
<dbReference type="InterPro" id="IPR044778">
    <property type="entry name" value="MFS_STP/MST-like_plant"/>
</dbReference>
<feature type="transmembrane region" description="Helical" evidence="11">
    <location>
        <begin position="275"/>
        <end position="300"/>
    </location>
</feature>
<dbReference type="InterPro" id="IPR005829">
    <property type="entry name" value="Sugar_transporter_CS"/>
</dbReference>
<gene>
    <name evidence="13" type="ORF">CASFOL_005348</name>
</gene>
<dbReference type="PROSITE" id="PS00216">
    <property type="entry name" value="SUGAR_TRANSPORT_1"/>
    <property type="match status" value="1"/>
</dbReference>
<feature type="transmembrane region" description="Helical" evidence="11">
    <location>
        <begin position="130"/>
        <end position="151"/>
    </location>
</feature>
<keyword evidence="3 10" id="KW-0813">Transport</keyword>
<dbReference type="FunFam" id="1.20.1250.20:FF:000002">
    <property type="entry name" value="Sugar transport protein 13"/>
    <property type="match status" value="1"/>
</dbReference>
<evidence type="ECO:0000256" key="10">
    <source>
        <dbReference type="RuleBase" id="RU003346"/>
    </source>
</evidence>
<protein>
    <recommendedName>
        <fullName evidence="12">Major facilitator superfamily (MFS) profile domain-containing protein</fullName>
    </recommendedName>
</protein>
<keyword evidence="5 11" id="KW-0812">Transmembrane</keyword>
<evidence type="ECO:0000256" key="5">
    <source>
        <dbReference type="ARBA" id="ARBA00022692"/>
    </source>
</evidence>
<feature type="domain" description="Major facilitator superfamily (MFS) profile" evidence="12">
    <location>
        <begin position="20"/>
        <end position="467"/>
    </location>
</feature>
<comment type="caution">
    <text evidence="13">The sequence shown here is derived from an EMBL/GenBank/DDBJ whole genome shotgun (WGS) entry which is preliminary data.</text>
</comment>
<keyword evidence="7 11" id="KW-1133">Transmembrane helix</keyword>
<dbReference type="Proteomes" id="UP001632038">
    <property type="component" value="Unassembled WGS sequence"/>
</dbReference>
<organism evidence="13 14">
    <name type="scientific">Castilleja foliolosa</name>
    <dbReference type="NCBI Taxonomy" id="1961234"/>
    <lineage>
        <taxon>Eukaryota</taxon>
        <taxon>Viridiplantae</taxon>
        <taxon>Streptophyta</taxon>
        <taxon>Embryophyta</taxon>
        <taxon>Tracheophyta</taxon>
        <taxon>Spermatophyta</taxon>
        <taxon>Magnoliopsida</taxon>
        <taxon>eudicotyledons</taxon>
        <taxon>Gunneridae</taxon>
        <taxon>Pentapetalae</taxon>
        <taxon>asterids</taxon>
        <taxon>lamiids</taxon>
        <taxon>Lamiales</taxon>
        <taxon>Orobanchaceae</taxon>
        <taxon>Pedicularideae</taxon>
        <taxon>Castillejinae</taxon>
        <taxon>Castilleja</taxon>
    </lineage>
</organism>
<comment type="subcellular location">
    <subcellularLocation>
        <location evidence="1">Membrane</location>
        <topology evidence="1">Multi-pass membrane protein</topology>
    </subcellularLocation>
</comment>
<keyword evidence="14" id="KW-1185">Reference proteome</keyword>
<accession>A0ABD3E363</accession>
<feature type="transmembrane region" description="Helical" evidence="11">
    <location>
        <begin position="12"/>
        <end position="33"/>
    </location>
</feature>
<dbReference type="GO" id="GO:0016020">
    <property type="term" value="C:membrane"/>
    <property type="evidence" value="ECO:0007669"/>
    <property type="project" value="UniProtKB-SubCell"/>
</dbReference>
<dbReference type="InterPro" id="IPR020846">
    <property type="entry name" value="MFS_dom"/>
</dbReference>
<dbReference type="PROSITE" id="PS50850">
    <property type="entry name" value="MFS"/>
    <property type="match status" value="1"/>
</dbReference>
<comment type="similarity">
    <text evidence="2 10">Belongs to the major facilitator superfamily. Sugar transporter (TC 2.A.1.1) family.</text>
</comment>
<dbReference type="PRINTS" id="PR00171">
    <property type="entry name" value="SUGRTRNSPORT"/>
</dbReference>
<dbReference type="GO" id="GO:0015293">
    <property type="term" value="F:symporter activity"/>
    <property type="evidence" value="ECO:0007669"/>
    <property type="project" value="UniProtKB-KW"/>
</dbReference>
<reference evidence="14" key="1">
    <citation type="journal article" date="2024" name="IScience">
        <title>Strigolactones Initiate the Formation of Haustorium-like Structures in Castilleja.</title>
        <authorList>
            <person name="Buerger M."/>
            <person name="Peterson D."/>
            <person name="Chory J."/>
        </authorList>
    </citation>
    <scope>NUCLEOTIDE SEQUENCE [LARGE SCALE GENOMIC DNA]</scope>
</reference>
<evidence type="ECO:0000256" key="8">
    <source>
        <dbReference type="ARBA" id="ARBA00023136"/>
    </source>
</evidence>
<feature type="transmembrane region" description="Helical" evidence="11">
    <location>
        <begin position="346"/>
        <end position="365"/>
    </location>
</feature>
<evidence type="ECO:0000256" key="4">
    <source>
        <dbReference type="ARBA" id="ARBA00022597"/>
    </source>
</evidence>
<keyword evidence="6" id="KW-0769">Symport</keyword>
<dbReference type="Pfam" id="PF00083">
    <property type="entry name" value="Sugar_tr"/>
    <property type="match status" value="1"/>
</dbReference>
<evidence type="ECO:0000256" key="9">
    <source>
        <dbReference type="ARBA" id="ARBA00044504"/>
    </source>
</evidence>
<feature type="transmembrane region" description="Helical" evidence="11">
    <location>
        <begin position="312"/>
        <end position="334"/>
    </location>
</feature>
<dbReference type="NCBIfam" id="TIGR00879">
    <property type="entry name" value="SP"/>
    <property type="match status" value="1"/>
</dbReference>
<dbReference type="Gene3D" id="1.20.1250.20">
    <property type="entry name" value="MFS general substrate transporter like domains"/>
    <property type="match status" value="1"/>
</dbReference>
<feature type="transmembrane region" description="Helical" evidence="11">
    <location>
        <begin position="163"/>
        <end position="181"/>
    </location>
</feature>
<proteinExistence type="inferred from homology"/>
<feature type="transmembrane region" description="Helical" evidence="11">
    <location>
        <begin position="443"/>
        <end position="463"/>
    </location>
</feature>